<dbReference type="PANTHER" id="PTHR42881:SF2">
    <property type="entry name" value="PROLYL ENDOPEPTIDASE"/>
    <property type="match status" value="1"/>
</dbReference>
<dbReference type="InterPro" id="IPR029058">
    <property type="entry name" value="AB_hydrolase_fold"/>
</dbReference>
<dbReference type="InterPro" id="IPR051167">
    <property type="entry name" value="Prolyl_oligopep/macrocyclase"/>
</dbReference>
<dbReference type="SUPFAM" id="SSF53474">
    <property type="entry name" value="alpha/beta-Hydrolases"/>
    <property type="match status" value="1"/>
</dbReference>
<comment type="catalytic activity">
    <reaction evidence="1">
        <text>Hydrolysis of Pro-|-Xaa &gt;&gt; Ala-|-Xaa in oligopeptides.</text>
        <dbReference type="EC" id="3.4.21.26"/>
    </reaction>
</comment>
<dbReference type="InterPro" id="IPR002470">
    <property type="entry name" value="Peptidase_S9A"/>
</dbReference>
<keyword evidence="4" id="KW-0645">Protease</keyword>
<feature type="signal peptide" evidence="7">
    <location>
        <begin position="1"/>
        <end position="49"/>
    </location>
</feature>
<accession>A0A5P8WC94</accession>
<dbReference type="GO" id="GO:0004252">
    <property type="term" value="F:serine-type endopeptidase activity"/>
    <property type="evidence" value="ECO:0007669"/>
    <property type="project" value="UniProtKB-EC"/>
</dbReference>
<evidence type="ECO:0000256" key="4">
    <source>
        <dbReference type="ARBA" id="ARBA00022670"/>
    </source>
</evidence>
<evidence type="ECO:0000256" key="5">
    <source>
        <dbReference type="ARBA" id="ARBA00022801"/>
    </source>
</evidence>
<dbReference type="InterPro" id="IPR001375">
    <property type="entry name" value="Peptidase_S9_cat"/>
</dbReference>
<feature type="domain" description="Peptidase S9A N-terminal" evidence="9">
    <location>
        <begin position="63"/>
        <end position="467"/>
    </location>
</feature>
<evidence type="ECO:0000256" key="6">
    <source>
        <dbReference type="ARBA" id="ARBA00022825"/>
    </source>
</evidence>
<dbReference type="InterPro" id="IPR023302">
    <property type="entry name" value="Pept_S9A_N"/>
</dbReference>
<evidence type="ECO:0000259" key="9">
    <source>
        <dbReference type="Pfam" id="PF02897"/>
    </source>
</evidence>
<dbReference type="SUPFAM" id="SSF50993">
    <property type="entry name" value="Peptidase/esterase 'gauge' domain"/>
    <property type="match status" value="1"/>
</dbReference>
<reference evidence="10 11" key="1">
    <citation type="submission" date="2019-10" db="EMBL/GenBank/DDBJ databases">
        <title>Genomic and transcriptomic insights into the perfect genentic adaptation of a filamentous nitrogen-fixing cyanobacterium to rice fields.</title>
        <authorList>
            <person name="Chen Z."/>
        </authorList>
    </citation>
    <scope>NUCLEOTIDE SEQUENCE [LARGE SCALE GENOMIC DNA]</scope>
    <source>
        <strain evidence="10">CCNUC1</strain>
    </source>
</reference>
<dbReference type="GO" id="GO:0006508">
    <property type="term" value="P:proteolysis"/>
    <property type="evidence" value="ECO:0007669"/>
    <property type="project" value="UniProtKB-KW"/>
</dbReference>
<dbReference type="EMBL" id="CP045227">
    <property type="protein sequence ID" value="QFS50181.1"/>
    <property type="molecule type" value="Genomic_DNA"/>
</dbReference>
<dbReference type="KEGG" id="nsh:GXM_07675"/>
<protein>
    <recommendedName>
        <fullName evidence="3">prolyl oligopeptidase</fullName>
        <ecNumber evidence="3">3.4.21.26</ecNumber>
    </recommendedName>
</protein>
<dbReference type="GO" id="GO:0005829">
    <property type="term" value="C:cytosol"/>
    <property type="evidence" value="ECO:0007669"/>
    <property type="project" value="TreeGrafter"/>
</dbReference>
<evidence type="ECO:0000256" key="3">
    <source>
        <dbReference type="ARBA" id="ARBA00011897"/>
    </source>
</evidence>
<evidence type="ECO:0000259" key="8">
    <source>
        <dbReference type="Pfam" id="PF00326"/>
    </source>
</evidence>
<dbReference type="EC" id="3.4.21.26" evidence="3"/>
<dbReference type="RefSeq" id="WP_225892743.1">
    <property type="nucleotide sequence ID" value="NZ_CP045227.1"/>
</dbReference>
<sequence length="754" mass="83916">MFKTAKSRQEILKFNLFRFRLSFQKIKIPMRRATLFAIALLSTTHFASACTDSTAIMPTITYPETKRVDVAEEYFGQKVADPYRWLENDVRNDKEVAAWVEAQNKVTNAHLNTLPSRDIFKNRLKQLYNYERFTIPVKKGGRYFYLYNSGLQSQRVLYVRDSVDGAGRVLIDPNSWAKDGAIALAEWSASDDGKRVVYAVQDGGTDWRTIQVLDVNTGKVLDDEVKWARFTSIAWAKDGSGFFYARYPEPKQGEASQAGVTNHAVYFHAIGTPQAQDRLVYATPDQPNMIHSLSITEDGRYVTITSTPVSATNTLTVVDLKSADWKPRKLVDNLDNQWGVVGNVGTKFFIMTTQDAPRFKVVTMDIATADPVIKDVVPEQDSVLLNASLVGGRLFISYLVDVKTEVRRYTLDGKADGVVKLPGIGTAIGFEGDQNDQETFFGFTSFNAPGVIYRYDVASNTARVWTQPKVAIDLNRIAVEQRFYKSKDGTRVPMFIVRRKDVTNPAPTLLYAYGGYAITEPPAFSAERLAWVEQGGVFAHAHIRGGSEYGKAWHEAGRRQKKQNVFDDFIAAGEYLKAQSITPQNGLAIQGGSNGGLLIGAVVNQRPDLFAAALPQVGVMDMLRFDQFTGGKLWLDEYGSPAQEADFRNLLKYSPYHNIQSGKAYPAILATTADTDDRVVPSHTFKYVAALQAADIGDKPHLARIETRAGHGAGKPTDKIIEETADMWAFAAHWTGLDVKSAKRSRQTNQHTSN</sequence>
<dbReference type="AlphaFoldDB" id="A0A5P8WC94"/>
<dbReference type="InterPro" id="IPR002471">
    <property type="entry name" value="Pept_S9_AS"/>
</dbReference>
<dbReference type="Gene3D" id="3.40.50.1820">
    <property type="entry name" value="alpha/beta hydrolase"/>
    <property type="match status" value="1"/>
</dbReference>
<feature type="chain" id="PRO_5024909959" description="prolyl oligopeptidase" evidence="7">
    <location>
        <begin position="50"/>
        <end position="754"/>
    </location>
</feature>
<keyword evidence="6" id="KW-0720">Serine protease</keyword>
<keyword evidence="11" id="KW-1185">Reference proteome</keyword>
<gene>
    <name evidence="10" type="ORF">GXM_07675</name>
</gene>
<organism evidence="10 11">
    <name type="scientific">Nostoc sphaeroides CCNUC1</name>
    <dbReference type="NCBI Taxonomy" id="2653204"/>
    <lineage>
        <taxon>Bacteria</taxon>
        <taxon>Bacillati</taxon>
        <taxon>Cyanobacteriota</taxon>
        <taxon>Cyanophyceae</taxon>
        <taxon>Nostocales</taxon>
        <taxon>Nostocaceae</taxon>
        <taxon>Nostoc</taxon>
    </lineage>
</organism>
<dbReference type="FunFam" id="3.40.50.1820:FF:000005">
    <property type="entry name" value="Prolyl endopeptidase"/>
    <property type="match status" value="1"/>
</dbReference>
<evidence type="ECO:0000256" key="2">
    <source>
        <dbReference type="ARBA" id="ARBA00005228"/>
    </source>
</evidence>
<name>A0A5P8WC94_9NOSO</name>
<evidence type="ECO:0000256" key="7">
    <source>
        <dbReference type="SAM" id="SignalP"/>
    </source>
</evidence>
<dbReference type="PANTHER" id="PTHR42881">
    <property type="entry name" value="PROLYL ENDOPEPTIDASE"/>
    <property type="match status" value="1"/>
</dbReference>
<dbReference type="PROSITE" id="PS00708">
    <property type="entry name" value="PRO_ENDOPEP_SER"/>
    <property type="match status" value="1"/>
</dbReference>
<dbReference type="Proteomes" id="UP000326678">
    <property type="component" value="Chromosome Gxm2"/>
</dbReference>
<proteinExistence type="inferred from homology"/>
<keyword evidence="7" id="KW-0732">Signal</keyword>
<dbReference type="PRINTS" id="PR00862">
    <property type="entry name" value="PROLIGOPTASE"/>
</dbReference>
<dbReference type="Pfam" id="PF02897">
    <property type="entry name" value="Peptidase_S9_N"/>
    <property type="match status" value="1"/>
</dbReference>
<evidence type="ECO:0000256" key="1">
    <source>
        <dbReference type="ARBA" id="ARBA00001070"/>
    </source>
</evidence>
<dbReference type="GO" id="GO:0070012">
    <property type="term" value="F:oligopeptidase activity"/>
    <property type="evidence" value="ECO:0007669"/>
    <property type="project" value="TreeGrafter"/>
</dbReference>
<dbReference type="Gene3D" id="2.130.10.120">
    <property type="entry name" value="Prolyl oligopeptidase, N-terminal domain"/>
    <property type="match status" value="1"/>
</dbReference>
<evidence type="ECO:0000313" key="11">
    <source>
        <dbReference type="Proteomes" id="UP000326678"/>
    </source>
</evidence>
<dbReference type="Pfam" id="PF00326">
    <property type="entry name" value="Peptidase_S9"/>
    <property type="match status" value="1"/>
</dbReference>
<keyword evidence="5" id="KW-0378">Hydrolase</keyword>
<feature type="domain" description="Peptidase S9 prolyl oligopeptidase catalytic" evidence="8">
    <location>
        <begin position="523"/>
        <end position="736"/>
    </location>
</feature>
<comment type="similarity">
    <text evidence="2">Belongs to the peptidase S9A family.</text>
</comment>
<evidence type="ECO:0000313" key="10">
    <source>
        <dbReference type="EMBL" id="QFS50181.1"/>
    </source>
</evidence>